<evidence type="ECO:0000313" key="2">
    <source>
        <dbReference type="EMBL" id="VFK53694.1"/>
    </source>
</evidence>
<dbReference type="EMBL" id="CAADFW010000003">
    <property type="protein sequence ID" value="VFK53694.1"/>
    <property type="molecule type" value="Genomic_DNA"/>
</dbReference>
<reference evidence="2" key="1">
    <citation type="submission" date="2019-02" db="EMBL/GenBank/DDBJ databases">
        <authorList>
            <person name="Gruber-Vodicka R. H."/>
            <person name="Seah K. B. B."/>
        </authorList>
    </citation>
    <scope>NUCLEOTIDE SEQUENCE</scope>
    <source>
        <strain evidence="2">BECK_BZ126</strain>
    </source>
</reference>
<proteinExistence type="predicted"/>
<accession>A0A450ZIV0</accession>
<gene>
    <name evidence="2" type="ORF">BECKTC1821F_GA0114240_100316</name>
</gene>
<protein>
    <submittedName>
        <fullName evidence="2">Predicted nuclease of the RNAse H fold, HicB family</fullName>
    </submittedName>
</protein>
<dbReference type="SUPFAM" id="SSF143100">
    <property type="entry name" value="TTHA1013/TTHA0281-like"/>
    <property type="match status" value="1"/>
</dbReference>
<evidence type="ECO:0000256" key="1">
    <source>
        <dbReference type="SAM" id="Coils"/>
    </source>
</evidence>
<dbReference type="InterPro" id="IPR035069">
    <property type="entry name" value="TTHA1013/TTHA0281-like"/>
</dbReference>
<feature type="coiled-coil region" evidence="1">
    <location>
        <begin position="26"/>
        <end position="53"/>
    </location>
</feature>
<keyword evidence="1" id="KW-0175">Coiled coil</keyword>
<dbReference type="Gene3D" id="3.30.160.250">
    <property type="match status" value="1"/>
</dbReference>
<dbReference type="AlphaFoldDB" id="A0A450ZIV0"/>
<organism evidence="2">
    <name type="scientific">Candidatus Kentrum sp. TC</name>
    <dbReference type="NCBI Taxonomy" id="2126339"/>
    <lineage>
        <taxon>Bacteria</taxon>
        <taxon>Pseudomonadati</taxon>
        <taxon>Pseudomonadota</taxon>
        <taxon>Gammaproteobacteria</taxon>
        <taxon>Candidatus Kentrum</taxon>
    </lineage>
</organism>
<sequence length="72" mass="8292">MNTEYTAIIKQDGKWWIGWIQEIPGVNCQEETYEALRETLEITLKEALEFNRQDALALAGSDYREDKISIAA</sequence>
<name>A0A450ZIV0_9GAMM</name>